<feature type="transmembrane region" description="Helical" evidence="1">
    <location>
        <begin position="42"/>
        <end position="62"/>
    </location>
</feature>
<dbReference type="STRING" id="1125847.NT26_1587"/>
<protein>
    <submittedName>
        <fullName evidence="2">Uncharacterized protein</fullName>
    </submittedName>
</protein>
<keyword evidence="1" id="KW-1133">Transmembrane helix</keyword>
<dbReference type="AlphaFoldDB" id="L0NES6"/>
<sequence>MAPPVAHGQGAVPAAFLTAAPTFAQGWPFTGNMSLASGSDDVNSVIVWSIIFVLIALFAYYATRMARRDDSEDGLHDFGFALLEFGRAFPNEAIREIHATADGRAVFVRLHDGKTGIMRSHTKHYACHLIKPGRVRVQGQEDARSFRAEFLDAPANDGLFTFRTEAEAAEVSLWLLGNYVSSADKDVAEDGA</sequence>
<keyword evidence="1" id="KW-0812">Transmembrane</keyword>
<evidence type="ECO:0000256" key="1">
    <source>
        <dbReference type="SAM" id="Phobius"/>
    </source>
</evidence>
<keyword evidence="3" id="KW-1185">Reference proteome</keyword>
<name>L0NES6_9HYPH</name>
<keyword evidence="1" id="KW-0472">Membrane</keyword>
<evidence type="ECO:0000313" key="3">
    <source>
        <dbReference type="Proteomes" id="UP000010792"/>
    </source>
</evidence>
<gene>
    <name evidence="2" type="ORF">NT26_1587</name>
</gene>
<dbReference type="Proteomes" id="UP000010792">
    <property type="component" value="Chromosome"/>
</dbReference>
<dbReference type="KEGG" id="rht:NT26_1587"/>
<proteinExistence type="predicted"/>
<dbReference type="EMBL" id="FO082820">
    <property type="protein sequence ID" value="CCF19311.1"/>
    <property type="molecule type" value="Genomic_DNA"/>
</dbReference>
<accession>L0NES6</accession>
<evidence type="ECO:0000313" key="2">
    <source>
        <dbReference type="EMBL" id="CCF19311.1"/>
    </source>
</evidence>
<reference evidence="2 3" key="1">
    <citation type="journal article" date="2013" name="Genome Biol. Evol.">
        <title>Life in an arsenic-containing gold mine: genome and physiology of the autotrophic arsenite-oxidizing bacterium rhizobium sp. NT-26.</title>
        <authorList>
            <person name="Andres J."/>
            <person name="Arsene-Ploetze F."/>
            <person name="Barbe V."/>
            <person name="Brochier-Armanet C."/>
            <person name="Cleiss-Arnold J."/>
            <person name="Coppee J.Y."/>
            <person name="Dillies M.A."/>
            <person name="Geist"/>
            <person name="L"/>
            <person name="Joublin A."/>
            <person name="Koechler S."/>
            <person name="Lassalle F."/>
            <person name="Marchal M."/>
            <person name="Medigue C."/>
            <person name="Muller D."/>
            <person name="Nesme X."/>
            <person name="Plewniak F."/>
            <person name="Proux C."/>
            <person name="Ramirez-Bahena M.H."/>
            <person name="Schenowitz C."/>
            <person name="Sismeiro O."/>
            <person name="Vallenet D."/>
            <person name="Santini J.M."/>
            <person name="Bertin P.N."/>
        </authorList>
    </citation>
    <scope>NUCLEOTIDE SEQUENCE [LARGE SCALE GENOMIC DNA]</scope>
    <source>
        <strain evidence="2 3">NT-26</strain>
    </source>
</reference>
<organism evidence="2 3">
    <name type="scientific">Pseudorhizobium banfieldiae</name>
    <dbReference type="NCBI Taxonomy" id="1125847"/>
    <lineage>
        <taxon>Bacteria</taxon>
        <taxon>Pseudomonadati</taxon>
        <taxon>Pseudomonadota</taxon>
        <taxon>Alphaproteobacteria</taxon>
        <taxon>Hyphomicrobiales</taxon>
        <taxon>Rhizobiaceae</taxon>
        <taxon>Rhizobium/Agrobacterium group</taxon>
        <taxon>Pseudorhizobium</taxon>
    </lineage>
</organism>